<dbReference type="EMBL" id="LN650648">
    <property type="protein sequence ID" value="CEI73486.1"/>
    <property type="molecule type" value="Genomic_DNA"/>
</dbReference>
<dbReference type="AlphaFoldDB" id="A0A2P2BT13"/>
<protein>
    <submittedName>
        <fullName evidence="1">HAD-super hydrolase</fullName>
    </submittedName>
</protein>
<proteinExistence type="predicted"/>
<dbReference type="KEGG" id="rhom:FRIFI_1957"/>
<dbReference type="PANTHER" id="PTHR10000">
    <property type="entry name" value="PHOSPHOSERINE PHOSPHATASE"/>
    <property type="match status" value="1"/>
</dbReference>
<gene>
    <name evidence="1" type="ORF">FRIFI_1957</name>
</gene>
<dbReference type="RefSeq" id="WP_166505746.1">
    <property type="nucleotide sequence ID" value="NZ_LN650648.1"/>
</dbReference>
<evidence type="ECO:0000313" key="2">
    <source>
        <dbReference type="Proteomes" id="UP000245695"/>
    </source>
</evidence>
<dbReference type="InterPro" id="IPR000150">
    <property type="entry name" value="Cof"/>
</dbReference>
<reference evidence="1 2" key="1">
    <citation type="submission" date="2014-09" db="EMBL/GenBank/DDBJ databases">
        <authorList>
            <person name="Hornung B.V."/>
        </authorList>
    </citation>
    <scope>NUCLEOTIDE SEQUENCE [LARGE SCALE GENOMIC DNA]</scope>
    <source>
        <strain evidence="1 2">FRIFI</strain>
    </source>
</reference>
<name>A0A2P2BT13_9FIRM</name>
<organism evidence="1 2">
    <name type="scientific">Romboutsia hominis</name>
    <dbReference type="NCBI Taxonomy" id="1507512"/>
    <lineage>
        <taxon>Bacteria</taxon>
        <taxon>Bacillati</taxon>
        <taxon>Bacillota</taxon>
        <taxon>Clostridia</taxon>
        <taxon>Peptostreptococcales</taxon>
        <taxon>Peptostreptococcaceae</taxon>
        <taxon>Romboutsia</taxon>
    </lineage>
</organism>
<accession>A0A2P2BT13</accession>
<dbReference type="SUPFAM" id="SSF56784">
    <property type="entry name" value="HAD-like"/>
    <property type="match status" value="1"/>
</dbReference>
<dbReference type="SFLD" id="SFLDS00003">
    <property type="entry name" value="Haloacid_Dehalogenase"/>
    <property type="match status" value="1"/>
</dbReference>
<dbReference type="NCBIfam" id="TIGR00099">
    <property type="entry name" value="Cof-subfamily"/>
    <property type="match status" value="1"/>
</dbReference>
<keyword evidence="1" id="KW-0378">Hydrolase</keyword>
<dbReference type="Proteomes" id="UP000245695">
    <property type="component" value="Chromosome 1"/>
</dbReference>
<dbReference type="Gene3D" id="3.30.1240.10">
    <property type="match status" value="1"/>
</dbReference>
<keyword evidence="2" id="KW-1185">Reference proteome</keyword>
<dbReference type="Gene3D" id="3.40.50.1000">
    <property type="entry name" value="HAD superfamily/HAD-like"/>
    <property type="match status" value="1"/>
</dbReference>
<dbReference type="SFLD" id="SFLDG01140">
    <property type="entry name" value="C2.B:_Phosphomannomutase_and_P"/>
    <property type="match status" value="1"/>
</dbReference>
<sequence length="259" mass="29867">MIKYIFCDLDGTLYNGHIDDRDIYEINKVQKEDVVFNIATGRIFPHALNIIDNQIEIKGYYICENGSYIYNKDKELVFKGTIDDEIVRKVIARFESNDAKLYFKYNQTVILCEECNVFSKYTNNYILDKEFIHRKSFDNLIGNIGVVSENIEELSKIEIDLKAEFNEVLDIYFSSENTLNITPKNVSKRKGIEYICKSLGIKEDEIATIGDSPNDINMLSGVKYSFAMKNSRDSVKEHANYIVDSVAEAIKTINYINCK</sequence>
<dbReference type="GO" id="GO:0000287">
    <property type="term" value="F:magnesium ion binding"/>
    <property type="evidence" value="ECO:0007669"/>
    <property type="project" value="TreeGrafter"/>
</dbReference>
<dbReference type="GO" id="GO:0005829">
    <property type="term" value="C:cytosol"/>
    <property type="evidence" value="ECO:0007669"/>
    <property type="project" value="TreeGrafter"/>
</dbReference>
<dbReference type="InterPro" id="IPR006379">
    <property type="entry name" value="HAD-SF_hydro_IIB"/>
</dbReference>
<dbReference type="InterPro" id="IPR023214">
    <property type="entry name" value="HAD_sf"/>
</dbReference>
<dbReference type="PANTHER" id="PTHR10000:SF8">
    <property type="entry name" value="HAD SUPERFAMILY HYDROLASE-LIKE, TYPE 3"/>
    <property type="match status" value="1"/>
</dbReference>
<dbReference type="PROSITE" id="PS01229">
    <property type="entry name" value="COF_2"/>
    <property type="match status" value="1"/>
</dbReference>
<dbReference type="NCBIfam" id="TIGR01484">
    <property type="entry name" value="HAD-SF-IIB"/>
    <property type="match status" value="1"/>
</dbReference>
<dbReference type="Pfam" id="PF08282">
    <property type="entry name" value="Hydrolase_3"/>
    <property type="match status" value="1"/>
</dbReference>
<evidence type="ECO:0000313" key="1">
    <source>
        <dbReference type="EMBL" id="CEI73486.1"/>
    </source>
</evidence>
<dbReference type="PROSITE" id="PS01228">
    <property type="entry name" value="COF_1"/>
    <property type="match status" value="1"/>
</dbReference>
<dbReference type="InterPro" id="IPR036412">
    <property type="entry name" value="HAD-like_sf"/>
</dbReference>
<dbReference type="GO" id="GO:0016791">
    <property type="term" value="F:phosphatase activity"/>
    <property type="evidence" value="ECO:0007669"/>
    <property type="project" value="TreeGrafter"/>
</dbReference>